<dbReference type="AlphaFoldDB" id="A0A8S3E216"/>
<gene>
    <name evidence="2" type="ORF">SMN809_LOCUS57846</name>
</gene>
<evidence type="ECO:0000256" key="1">
    <source>
        <dbReference type="SAM" id="MobiDB-lite"/>
    </source>
</evidence>
<evidence type="ECO:0000313" key="2">
    <source>
        <dbReference type="EMBL" id="CAF5025557.1"/>
    </source>
</evidence>
<name>A0A8S3E216_9BILA</name>
<feature type="non-terminal residue" evidence="2">
    <location>
        <position position="1"/>
    </location>
</feature>
<comment type="caution">
    <text evidence="2">The sequence shown here is derived from an EMBL/GenBank/DDBJ whole genome shotgun (WGS) entry which is preliminary data.</text>
</comment>
<dbReference type="EMBL" id="CAJOBI010214203">
    <property type="protein sequence ID" value="CAF5025557.1"/>
    <property type="molecule type" value="Genomic_DNA"/>
</dbReference>
<reference evidence="2" key="1">
    <citation type="submission" date="2021-02" db="EMBL/GenBank/DDBJ databases">
        <authorList>
            <person name="Nowell W R."/>
        </authorList>
    </citation>
    <scope>NUCLEOTIDE SEQUENCE</scope>
</reference>
<organism evidence="2 3">
    <name type="scientific">Rotaria magnacalcarata</name>
    <dbReference type="NCBI Taxonomy" id="392030"/>
    <lineage>
        <taxon>Eukaryota</taxon>
        <taxon>Metazoa</taxon>
        <taxon>Spiralia</taxon>
        <taxon>Gnathifera</taxon>
        <taxon>Rotifera</taxon>
        <taxon>Eurotatoria</taxon>
        <taxon>Bdelloidea</taxon>
        <taxon>Philodinida</taxon>
        <taxon>Philodinidae</taxon>
        <taxon>Rotaria</taxon>
    </lineage>
</organism>
<feature type="compositionally biased region" description="Basic and acidic residues" evidence="1">
    <location>
        <begin position="37"/>
        <end position="46"/>
    </location>
</feature>
<feature type="region of interest" description="Disordered" evidence="1">
    <location>
        <begin position="1"/>
        <end position="46"/>
    </location>
</feature>
<accession>A0A8S3E216</accession>
<protein>
    <submittedName>
        <fullName evidence="2">Uncharacterized protein</fullName>
    </submittedName>
</protein>
<evidence type="ECO:0000313" key="3">
    <source>
        <dbReference type="Proteomes" id="UP000676336"/>
    </source>
</evidence>
<dbReference type="Proteomes" id="UP000676336">
    <property type="component" value="Unassembled WGS sequence"/>
</dbReference>
<sequence length="46" mass="5177">LIFEKRQKSNKKSSTDDDDQDQANDPLVRATTNPSDNDTKKRAVNA</sequence>
<proteinExistence type="predicted"/>